<feature type="binding site" evidence="2">
    <location>
        <position position="65"/>
    </location>
    <ligand>
        <name>Fe cation</name>
        <dbReference type="ChEBI" id="CHEBI:24875"/>
    </ligand>
</feature>
<evidence type="ECO:0000259" key="5">
    <source>
        <dbReference type="Pfam" id="PF02678"/>
    </source>
</evidence>
<feature type="binding site" evidence="2">
    <location>
        <position position="111"/>
    </location>
    <ligand>
        <name>Fe cation</name>
        <dbReference type="ChEBI" id="CHEBI:24875"/>
    </ligand>
</feature>
<feature type="binding site" evidence="2">
    <location>
        <position position="109"/>
    </location>
    <ligand>
        <name>Fe cation</name>
        <dbReference type="ChEBI" id="CHEBI:24875"/>
    </ligand>
</feature>
<dbReference type="CDD" id="cd02909">
    <property type="entry name" value="cupin_pirin_N"/>
    <property type="match status" value="1"/>
</dbReference>
<dbReference type="RefSeq" id="WP_086065355.1">
    <property type="nucleotide sequence ID" value="NZ_CP021108.1"/>
</dbReference>
<gene>
    <name evidence="7" type="ORF">CAL12_15280</name>
</gene>
<dbReference type="STRING" id="1416806.CAL12_15280"/>
<feature type="binding site" evidence="2">
    <location>
        <position position="67"/>
    </location>
    <ligand>
        <name>Fe cation</name>
        <dbReference type="ChEBI" id="CHEBI:24875"/>
    </ligand>
</feature>
<dbReference type="InterPro" id="IPR011051">
    <property type="entry name" value="RmlC_Cupin_sf"/>
</dbReference>
<dbReference type="InterPro" id="IPR014710">
    <property type="entry name" value="RmlC-like_jellyroll"/>
</dbReference>
<feature type="region of interest" description="Disordered" evidence="4">
    <location>
        <begin position="288"/>
        <end position="309"/>
    </location>
</feature>
<evidence type="ECO:0000256" key="3">
    <source>
        <dbReference type="RuleBase" id="RU003457"/>
    </source>
</evidence>
<keyword evidence="8" id="KW-1185">Reference proteome</keyword>
<protein>
    <recommendedName>
        <fullName evidence="9">Pirin</fullName>
    </recommendedName>
</protein>
<feature type="domain" description="Pirin N-terminal" evidence="5">
    <location>
        <begin position="26"/>
        <end position="131"/>
    </location>
</feature>
<dbReference type="KEGG" id="bgv:CAL12_15280"/>
<comment type="similarity">
    <text evidence="1 3">Belongs to the pirin family.</text>
</comment>
<comment type="cofactor">
    <cofactor evidence="2">
        <name>Fe cation</name>
        <dbReference type="ChEBI" id="CHEBI:24875"/>
    </cofactor>
    <text evidence="2">Binds 1 Fe cation per subunit.</text>
</comment>
<evidence type="ECO:0000256" key="1">
    <source>
        <dbReference type="ARBA" id="ARBA00008416"/>
    </source>
</evidence>
<dbReference type="GO" id="GO:0046872">
    <property type="term" value="F:metal ion binding"/>
    <property type="evidence" value="ECO:0007669"/>
    <property type="project" value="UniProtKB-KW"/>
</dbReference>
<dbReference type="SUPFAM" id="SSF51182">
    <property type="entry name" value="RmlC-like cupins"/>
    <property type="match status" value="1"/>
</dbReference>
<dbReference type="Proteomes" id="UP000194151">
    <property type="component" value="Chromosome"/>
</dbReference>
<proteinExistence type="inferred from homology"/>
<dbReference type="OrthoDB" id="321327at2"/>
<keyword evidence="2" id="KW-0408">Iron</keyword>
<name>A0A1W6YNA6_9BORD</name>
<dbReference type="Pfam" id="PF05726">
    <property type="entry name" value="Pirin_C"/>
    <property type="match status" value="1"/>
</dbReference>
<organism evidence="7 8">
    <name type="scientific">Bordetella genomosp. 8</name>
    <dbReference type="NCBI Taxonomy" id="1416806"/>
    <lineage>
        <taxon>Bacteria</taxon>
        <taxon>Pseudomonadati</taxon>
        <taxon>Pseudomonadota</taxon>
        <taxon>Betaproteobacteria</taxon>
        <taxon>Burkholderiales</taxon>
        <taxon>Alcaligenaceae</taxon>
        <taxon>Bordetella</taxon>
    </lineage>
</organism>
<keyword evidence="2" id="KW-0479">Metal-binding</keyword>
<dbReference type="PANTHER" id="PTHR13903:SF8">
    <property type="entry name" value="PIRIN"/>
    <property type="match status" value="1"/>
</dbReference>
<sequence length="309" mass="33779">MSQLTPPFPASVETVVIPRTSDIGNFEVRRALPSRERRTVGPFVFLDEMGPAMLQAGVGIDVRPHPHIGLATVTYLYEGAIMHRDGAGNVRTILPGEVNWMTAGRGIVHSERSSPESRTQPQRLAGLQSWVALPASLEETDPGFVHYDRDAQAVAEGEGVRAQIVAGSLFGQTSSVRTLSPLFLGDVALEAGARVQLDPEYEERAAYIARGEVEIDGQRFEAGRLVVFAPGKAVTLKAATAARVALLGGEPLDGPRYLWWNFVSSRRDRIHQAREDWERDRFGQTVPEDTTEFIPAPPWAPLAPLPGSR</sequence>
<evidence type="ECO:0000256" key="4">
    <source>
        <dbReference type="SAM" id="MobiDB-lite"/>
    </source>
</evidence>
<dbReference type="InterPro" id="IPR012093">
    <property type="entry name" value="Pirin"/>
</dbReference>
<feature type="compositionally biased region" description="Pro residues" evidence="4">
    <location>
        <begin position="295"/>
        <end position="309"/>
    </location>
</feature>
<dbReference type="PANTHER" id="PTHR13903">
    <property type="entry name" value="PIRIN-RELATED"/>
    <property type="match status" value="1"/>
</dbReference>
<evidence type="ECO:0008006" key="9">
    <source>
        <dbReference type="Google" id="ProtNLM"/>
    </source>
</evidence>
<dbReference type="AlphaFoldDB" id="A0A1W6YNA6"/>
<evidence type="ECO:0000256" key="2">
    <source>
        <dbReference type="PIRSR" id="PIRSR006232-1"/>
    </source>
</evidence>
<dbReference type="Gene3D" id="2.60.120.10">
    <property type="entry name" value="Jelly Rolls"/>
    <property type="match status" value="2"/>
</dbReference>
<dbReference type="InterPro" id="IPR008778">
    <property type="entry name" value="Pirin_C_dom"/>
</dbReference>
<feature type="domain" description="Pirin C-terminal" evidence="6">
    <location>
        <begin position="186"/>
        <end position="283"/>
    </location>
</feature>
<reference evidence="7 8" key="1">
    <citation type="submission" date="2017-05" db="EMBL/GenBank/DDBJ databases">
        <title>Complete and WGS of Bordetella genogroups.</title>
        <authorList>
            <person name="Spilker T."/>
            <person name="LiPuma J."/>
        </authorList>
    </citation>
    <scope>NUCLEOTIDE SEQUENCE [LARGE SCALE GENOMIC DNA]</scope>
    <source>
        <strain evidence="7 8">AU19157</strain>
    </source>
</reference>
<dbReference type="PIRSF" id="PIRSF006232">
    <property type="entry name" value="Pirin"/>
    <property type="match status" value="1"/>
</dbReference>
<evidence type="ECO:0000313" key="7">
    <source>
        <dbReference type="EMBL" id="ARP82043.1"/>
    </source>
</evidence>
<evidence type="ECO:0000259" key="6">
    <source>
        <dbReference type="Pfam" id="PF05726"/>
    </source>
</evidence>
<dbReference type="InterPro" id="IPR003829">
    <property type="entry name" value="Pirin_N_dom"/>
</dbReference>
<dbReference type="EMBL" id="CP021108">
    <property type="protein sequence ID" value="ARP82043.1"/>
    <property type="molecule type" value="Genomic_DNA"/>
</dbReference>
<dbReference type="Pfam" id="PF02678">
    <property type="entry name" value="Pirin"/>
    <property type="match status" value="1"/>
</dbReference>
<evidence type="ECO:0000313" key="8">
    <source>
        <dbReference type="Proteomes" id="UP000194151"/>
    </source>
</evidence>
<dbReference type="CDD" id="cd02247">
    <property type="entry name" value="cupin_pirin_C"/>
    <property type="match status" value="1"/>
</dbReference>
<accession>A0A1W6YNA6</accession>